<keyword evidence="2" id="KW-1185">Reference proteome</keyword>
<reference evidence="1 2" key="1">
    <citation type="submission" date="2014-04" db="EMBL/GenBank/DDBJ databases">
        <authorList>
            <consortium name="DOE Joint Genome Institute"/>
            <person name="Kuo A."/>
            <person name="Tarkka M."/>
            <person name="Buscot F."/>
            <person name="Kohler A."/>
            <person name="Nagy L.G."/>
            <person name="Floudas D."/>
            <person name="Copeland A."/>
            <person name="Barry K.W."/>
            <person name="Cichocki N."/>
            <person name="Veneault-Fourrey C."/>
            <person name="LaButti K."/>
            <person name="Lindquist E.A."/>
            <person name="Lipzen A."/>
            <person name="Lundell T."/>
            <person name="Morin E."/>
            <person name="Murat C."/>
            <person name="Sun H."/>
            <person name="Tunlid A."/>
            <person name="Henrissat B."/>
            <person name="Grigoriev I.V."/>
            <person name="Hibbett D.S."/>
            <person name="Martin F."/>
            <person name="Nordberg H.P."/>
            <person name="Cantor M.N."/>
            <person name="Hua S.X."/>
        </authorList>
    </citation>
    <scope>NUCLEOTIDE SEQUENCE [LARGE SCALE GENOMIC DNA]</scope>
    <source>
        <strain evidence="1 2">F 1598</strain>
    </source>
</reference>
<sequence>MGRKYKRMNKKAHQNQKLWAEGCRETILAPHIEPYADALARSAVCEHDYLCRVLNEYHQLIPWNLPDDEEPLLPLPAYDPRPMAPEEFLTDEEALRKSQMISRKNKAIQHWLKYRVCKLNKRLIPHMDPEKNPWMALLVKLSGTQRPPVKAHQPFQQFMHECYASAIKPLIDDKLYALRPQGNFAVKNDAAF</sequence>
<reference evidence="2" key="2">
    <citation type="submission" date="2015-01" db="EMBL/GenBank/DDBJ databases">
        <title>Evolutionary Origins and Diversification of the Mycorrhizal Mutualists.</title>
        <authorList>
            <consortium name="DOE Joint Genome Institute"/>
            <consortium name="Mycorrhizal Genomics Consortium"/>
            <person name="Kohler A."/>
            <person name="Kuo A."/>
            <person name="Nagy L.G."/>
            <person name="Floudas D."/>
            <person name="Copeland A."/>
            <person name="Barry K.W."/>
            <person name="Cichocki N."/>
            <person name="Veneault-Fourrey C."/>
            <person name="LaButti K."/>
            <person name="Lindquist E.A."/>
            <person name="Lipzen A."/>
            <person name="Lundell T."/>
            <person name="Morin E."/>
            <person name="Murat C."/>
            <person name="Riley R."/>
            <person name="Ohm R."/>
            <person name="Sun H."/>
            <person name="Tunlid A."/>
            <person name="Henrissat B."/>
            <person name="Grigoriev I.V."/>
            <person name="Hibbett D.S."/>
            <person name="Martin F."/>
        </authorList>
    </citation>
    <scope>NUCLEOTIDE SEQUENCE [LARGE SCALE GENOMIC DNA]</scope>
    <source>
        <strain evidence="2">F 1598</strain>
    </source>
</reference>
<gene>
    <name evidence="1" type="ORF">PILCRDRAFT_9052</name>
</gene>
<evidence type="ECO:0000313" key="2">
    <source>
        <dbReference type="Proteomes" id="UP000054166"/>
    </source>
</evidence>
<proteinExistence type="predicted"/>
<protein>
    <submittedName>
        <fullName evidence="1">Uncharacterized protein</fullName>
    </submittedName>
</protein>
<accession>A0A0C3FP52</accession>
<dbReference type="OrthoDB" id="3033067at2759"/>
<organism evidence="1 2">
    <name type="scientific">Piloderma croceum (strain F 1598)</name>
    <dbReference type="NCBI Taxonomy" id="765440"/>
    <lineage>
        <taxon>Eukaryota</taxon>
        <taxon>Fungi</taxon>
        <taxon>Dikarya</taxon>
        <taxon>Basidiomycota</taxon>
        <taxon>Agaricomycotina</taxon>
        <taxon>Agaricomycetes</taxon>
        <taxon>Agaricomycetidae</taxon>
        <taxon>Atheliales</taxon>
        <taxon>Atheliaceae</taxon>
        <taxon>Piloderma</taxon>
    </lineage>
</organism>
<dbReference type="HOGENOM" id="CLU_1415666_0_0_1"/>
<dbReference type="EMBL" id="KN833001">
    <property type="protein sequence ID" value="KIM81006.1"/>
    <property type="molecule type" value="Genomic_DNA"/>
</dbReference>
<name>A0A0C3FP52_PILCF</name>
<evidence type="ECO:0000313" key="1">
    <source>
        <dbReference type="EMBL" id="KIM81006.1"/>
    </source>
</evidence>
<dbReference type="Proteomes" id="UP000054166">
    <property type="component" value="Unassembled WGS sequence"/>
</dbReference>
<dbReference type="InParanoid" id="A0A0C3FP52"/>
<dbReference type="AlphaFoldDB" id="A0A0C3FP52"/>
<dbReference type="STRING" id="765440.A0A0C3FP52"/>